<reference evidence="1 2" key="1">
    <citation type="submission" date="2022-10" db="EMBL/GenBank/DDBJ databases">
        <title>Luteolibacter flavescens strain MCCC 1K03193, whole genome shotgun sequencing project.</title>
        <authorList>
            <person name="Zhao G."/>
            <person name="Shen L."/>
        </authorList>
    </citation>
    <scope>NUCLEOTIDE SEQUENCE [LARGE SCALE GENOMIC DNA]</scope>
    <source>
        <strain evidence="1 2">MCCC 1K03193</strain>
    </source>
</reference>
<gene>
    <name evidence="1" type="ORF">OKA04_12865</name>
</gene>
<dbReference type="EMBL" id="JAPDDS010000006">
    <property type="protein sequence ID" value="MCW1885623.1"/>
    <property type="molecule type" value="Genomic_DNA"/>
</dbReference>
<sequence>MDSKETIIHIDWSGPYSLDDVAKFNGPEDWGVYQIYGSHPVYGSGALLYIGKTESDPSGFAGRVPRSAGWSHLNPDSARIEIYLGRLFGLTMPDNATWERYIGYAERLLIYAHTPARNLRWELIPSDPDLFRVHVVNWRQYRDLLPEVSGAKWTDRFDDVPYDSHFSVERLE</sequence>
<evidence type="ECO:0008006" key="3">
    <source>
        <dbReference type="Google" id="ProtNLM"/>
    </source>
</evidence>
<dbReference type="Proteomes" id="UP001207930">
    <property type="component" value="Unassembled WGS sequence"/>
</dbReference>
<comment type="caution">
    <text evidence="1">The sequence shown here is derived from an EMBL/GenBank/DDBJ whole genome shotgun (WGS) entry which is preliminary data.</text>
</comment>
<name>A0ABT3FPX2_9BACT</name>
<evidence type="ECO:0000313" key="1">
    <source>
        <dbReference type="EMBL" id="MCW1885623.1"/>
    </source>
</evidence>
<organism evidence="1 2">
    <name type="scientific">Luteolibacter flavescens</name>
    <dbReference type="NCBI Taxonomy" id="1859460"/>
    <lineage>
        <taxon>Bacteria</taxon>
        <taxon>Pseudomonadati</taxon>
        <taxon>Verrucomicrobiota</taxon>
        <taxon>Verrucomicrobiia</taxon>
        <taxon>Verrucomicrobiales</taxon>
        <taxon>Verrucomicrobiaceae</taxon>
        <taxon>Luteolibacter</taxon>
    </lineage>
</organism>
<evidence type="ECO:0000313" key="2">
    <source>
        <dbReference type="Proteomes" id="UP001207930"/>
    </source>
</evidence>
<dbReference type="RefSeq" id="WP_264501577.1">
    <property type="nucleotide sequence ID" value="NZ_JAPDDS010000006.1"/>
</dbReference>
<proteinExistence type="predicted"/>
<protein>
    <recommendedName>
        <fullName evidence="3">GIY-YIG nuclease family protein</fullName>
    </recommendedName>
</protein>
<keyword evidence="2" id="KW-1185">Reference proteome</keyword>
<accession>A0ABT3FPX2</accession>